<dbReference type="Pfam" id="PF01959">
    <property type="entry name" value="DHQS"/>
    <property type="match status" value="1"/>
</dbReference>
<reference evidence="4 5" key="1">
    <citation type="submission" date="2014-06" db="EMBL/GenBank/DDBJ databases">
        <authorList>
            <person name="Ngugi D.K."/>
            <person name="Blom J."/>
            <person name="Alam I."/>
            <person name="Rashid M."/>
            <person name="Ba Alawi W."/>
            <person name="Zhang G."/>
            <person name="Hikmawan T."/>
            <person name="Guan Y."/>
            <person name="Antunes A."/>
            <person name="Siam R."/>
            <person name="ElDorry H."/>
            <person name="Bajic V."/>
            <person name="Stingl U."/>
        </authorList>
    </citation>
    <scope>NUCLEOTIDE SEQUENCE [LARGE SCALE GENOMIC DNA]</scope>
    <source>
        <strain evidence="4">SCGC AAA799-N04</strain>
    </source>
</reference>
<organism evidence="4 5">
    <name type="scientific">Marine Group I thaumarchaeote SCGC AAA799-N04</name>
    <dbReference type="NCBI Taxonomy" id="1502293"/>
    <lineage>
        <taxon>Archaea</taxon>
        <taxon>Nitrososphaerota</taxon>
        <taxon>Marine Group I</taxon>
    </lineage>
</organism>
<evidence type="ECO:0000259" key="3">
    <source>
        <dbReference type="Pfam" id="PF01959"/>
    </source>
</evidence>
<dbReference type="PANTHER" id="PTHR33563">
    <property type="match status" value="1"/>
</dbReference>
<dbReference type="GO" id="GO:0008652">
    <property type="term" value="P:amino acid biosynthetic process"/>
    <property type="evidence" value="ECO:0007669"/>
    <property type="project" value="UniProtKB-KW"/>
</dbReference>
<dbReference type="AlphaFoldDB" id="A0A081RL19"/>
<dbReference type="InterPro" id="IPR030960">
    <property type="entry name" value="DHQS/DOIS_N"/>
</dbReference>
<evidence type="ECO:0000256" key="1">
    <source>
        <dbReference type="ARBA" id="ARBA00022605"/>
    </source>
</evidence>
<keyword evidence="2" id="KW-0057">Aromatic amino acid biosynthesis</keyword>
<evidence type="ECO:0000313" key="5">
    <source>
        <dbReference type="Proteomes" id="UP000028059"/>
    </source>
</evidence>
<dbReference type="Proteomes" id="UP000028059">
    <property type="component" value="Unassembled WGS sequence"/>
</dbReference>
<accession>A0A081RL19</accession>
<dbReference type="GO" id="GO:0009073">
    <property type="term" value="P:aromatic amino acid family biosynthetic process"/>
    <property type="evidence" value="ECO:0007669"/>
    <property type="project" value="UniProtKB-KW"/>
</dbReference>
<keyword evidence="4" id="KW-0560">Oxidoreductase</keyword>
<protein>
    <submittedName>
        <fullName evidence="4">3-dehydroquinate synthase protein</fullName>
        <ecNumber evidence="4">1.4.1.24</ecNumber>
    </submittedName>
</protein>
<evidence type="ECO:0000313" key="4">
    <source>
        <dbReference type="EMBL" id="KEQ55892.1"/>
    </source>
</evidence>
<sequence length="165" mass="18615">MSKSRELIISPKGSQAQLSKLLPQLEEEGIKIVYLDPKKLGKKKTKLQTVYPSNNANYVVLEKENTTKPKGKKVGRKFQVLSNTDIEDILTIAKKGLDFVIVEVKDWKIIPLENIIAKLHKIHTKIFAIARTPEEVRKMFSILEVGVDGVIFSTSSINEVREAMV</sequence>
<feature type="domain" description="3-dehydroquinate synthase N-terminal" evidence="3">
    <location>
        <begin position="27"/>
        <end position="163"/>
    </location>
</feature>
<dbReference type="GO" id="GO:0003856">
    <property type="term" value="F:3-dehydroquinate synthase activity"/>
    <property type="evidence" value="ECO:0007669"/>
    <property type="project" value="InterPro"/>
</dbReference>
<keyword evidence="5" id="KW-1185">Reference proteome</keyword>
<dbReference type="EC" id="1.4.1.24" evidence="4"/>
<dbReference type="InterPro" id="IPR002812">
    <property type="entry name" value="DHQS"/>
</dbReference>
<evidence type="ECO:0000256" key="2">
    <source>
        <dbReference type="ARBA" id="ARBA00023141"/>
    </source>
</evidence>
<keyword evidence="1" id="KW-0028">Amino-acid biosynthesis</keyword>
<proteinExistence type="predicted"/>
<comment type="caution">
    <text evidence="4">The sequence shown here is derived from an EMBL/GenBank/DDBJ whole genome shotgun (WGS) entry which is preliminary data.</text>
</comment>
<dbReference type="GO" id="GO:0102042">
    <property type="term" value="F:dehydroquinate synthase activity"/>
    <property type="evidence" value="ECO:0007669"/>
    <property type="project" value="UniProtKB-EC"/>
</dbReference>
<dbReference type="PATRIC" id="fig|1502293.3.peg.1578"/>
<dbReference type="EMBL" id="JOKN01000050">
    <property type="protein sequence ID" value="KEQ55892.1"/>
    <property type="molecule type" value="Genomic_DNA"/>
</dbReference>
<gene>
    <name evidence="4" type="primary">aroB'</name>
    <name evidence="4" type="ORF">AAA799N04_01708</name>
</gene>
<name>A0A081RL19_9ARCH</name>
<dbReference type="PANTHER" id="PTHR33563:SF1">
    <property type="entry name" value="3-DEHYDROQUINATE SYNTHASE"/>
    <property type="match status" value="1"/>
</dbReference>